<proteinExistence type="predicted"/>
<reference evidence="2 3" key="1">
    <citation type="journal article" date="2017" name="Curr. Biol.">
        <title>The Evolution of Venom by Co-option of Single-Copy Genes.</title>
        <authorList>
            <person name="Martinson E.O."/>
            <person name="Mrinalini"/>
            <person name="Kelkar Y.D."/>
            <person name="Chang C.H."/>
            <person name="Werren J.H."/>
        </authorList>
    </citation>
    <scope>NUCLEOTIDE SEQUENCE [LARGE SCALE GENOMIC DNA]</scope>
    <source>
        <strain evidence="2 3">Alberta</strain>
        <tissue evidence="2">Whole body</tissue>
    </source>
</reference>
<name>A0A232FFI1_9HYME</name>
<feature type="signal peptide" evidence="1">
    <location>
        <begin position="1"/>
        <end position="18"/>
    </location>
</feature>
<keyword evidence="1" id="KW-0732">Signal</keyword>
<evidence type="ECO:0000313" key="3">
    <source>
        <dbReference type="Proteomes" id="UP000215335"/>
    </source>
</evidence>
<organism evidence="2 3">
    <name type="scientific">Trichomalopsis sarcophagae</name>
    <dbReference type="NCBI Taxonomy" id="543379"/>
    <lineage>
        <taxon>Eukaryota</taxon>
        <taxon>Metazoa</taxon>
        <taxon>Ecdysozoa</taxon>
        <taxon>Arthropoda</taxon>
        <taxon>Hexapoda</taxon>
        <taxon>Insecta</taxon>
        <taxon>Pterygota</taxon>
        <taxon>Neoptera</taxon>
        <taxon>Endopterygota</taxon>
        <taxon>Hymenoptera</taxon>
        <taxon>Apocrita</taxon>
        <taxon>Proctotrupomorpha</taxon>
        <taxon>Chalcidoidea</taxon>
        <taxon>Pteromalidae</taxon>
        <taxon>Pteromalinae</taxon>
        <taxon>Trichomalopsis</taxon>
    </lineage>
</organism>
<feature type="chain" id="PRO_5012534020" evidence="1">
    <location>
        <begin position="19"/>
        <end position="387"/>
    </location>
</feature>
<keyword evidence="3" id="KW-1185">Reference proteome</keyword>
<dbReference type="AlphaFoldDB" id="A0A232FFI1"/>
<evidence type="ECO:0000313" key="2">
    <source>
        <dbReference type="EMBL" id="OXU29189.1"/>
    </source>
</evidence>
<evidence type="ECO:0000256" key="1">
    <source>
        <dbReference type="SAM" id="SignalP"/>
    </source>
</evidence>
<comment type="caution">
    <text evidence="2">The sequence shown here is derived from an EMBL/GenBank/DDBJ whole genome shotgun (WGS) entry which is preliminary data.</text>
</comment>
<dbReference type="Proteomes" id="UP000215335">
    <property type="component" value="Unassembled WGS sequence"/>
</dbReference>
<protein>
    <submittedName>
        <fullName evidence="2">Uncharacterized protein</fullName>
    </submittedName>
</protein>
<dbReference type="EMBL" id="NNAY01000328">
    <property type="protein sequence ID" value="OXU29189.1"/>
    <property type="molecule type" value="Genomic_DNA"/>
</dbReference>
<sequence length="387" mass="43252">MLYQKLVFVLLVLATANALQIHKFSRASLFRGSVIKINRTLIEISNSANSISLTWGNDRKSCSLSFPALLKSSNYSSFVKVSVLGNDKIILRSYESDGSTKTWRFLVVNHQTCVSREIGEKIRTDIQDADISTVIAYNDSFDIFSDNKVCSPCRYNDKGEKIKLDHTLVQSSTSGLRDSHSDKKIRISPINEKTSSEGYLLIQEFSNNCSTLLQRLDSTFQVVAQRHLNLTVNAFSTDYEKLRICSLPHCNSNGKSAAREPLTCQLLDAGNLETLNTSKLDQVASGRDLKSVLVQNLPDGTAKVTYVYDKDCFEGDGEGAFAEIYDQRINVGGKVEQAIKFQESVLCWDYRLESIVLGPDEYCTIAYDGVATVEFPQTVYQTCTRKI</sequence>
<gene>
    <name evidence="2" type="ORF">TSAR_011286</name>
</gene>
<accession>A0A232FFI1</accession>